<reference evidence="2 3" key="1">
    <citation type="submission" date="2020-05" db="EMBL/GenBank/DDBJ databases">
        <title>MicrobeNet Type strains.</title>
        <authorList>
            <person name="Nicholson A.C."/>
        </authorList>
    </citation>
    <scope>NUCLEOTIDE SEQUENCE [LARGE SCALE GENOMIC DNA]</scope>
    <source>
        <strain evidence="2 3">JCM 14547</strain>
    </source>
</reference>
<evidence type="ECO:0000313" key="3">
    <source>
        <dbReference type="Proteomes" id="UP000555552"/>
    </source>
</evidence>
<evidence type="ECO:0000313" key="2">
    <source>
        <dbReference type="EMBL" id="NNH22020.1"/>
    </source>
</evidence>
<gene>
    <name evidence="2" type="ORF">HLB09_02725</name>
</gene>
<dbReference type="Proteomes" id="UP000555552">
    <property type="component" value="Unassembled WGS sequence"/>
</dbReference>
<sequence>MRISWPFSADLPLARGAAGPSGARGASGTDVHGVGALGGDGGVRVETAGELTRGELVVDTTAGTPRARTGWPGRRGSPSTPTPPGSAACSSTASPERAPPRTPSP</sequence>
<dbReference type="EMBL" id="JABEMA010000016">
    <property type="protein sequence ID" value="NNH22020.1"/>
    <property type="molecule type" value="Genomic_DNA"/>
</dbReference>
<comment type="caution">
    <text evidence="2">The sequence shown here is derived from an EMBL/GenBank/DDBJ whole genome shotgun (WGS) entry which is preliminary data.</text>
</comment>
<evidence type="ECO:0000256" key="1">
    <source>
        <dbReference type="SAM" id="MobiDB-lite"/>
    </source>
</evidence>
<organism evidence="2 3">
    <name type="scientific">Pseudokineococcus marinus</name>
    <dbReference type="NCBI Taxonomy" id="351215"/>
    <lineage>
        <taxon>Bacteria</taxon>
        <taxon>Bacillati</taxon>
        <taxon>Actinomycetota</taxon>
        <taxon>Actinomycetes</taxon>
        <taxon>Kineosporiales</taxon>
        <taxon>Kineosporiaceae</taxon>
        <taxon>Pseudokineococcus</taxon>
    </lineage>
</organism>
<feature type="region of interest" description="Disordered" evidence="1">
    <location>
        <begin position="1"/>
        <end position="105"/>
    </location>
</feature>
<feature type="compositionally biased region" description="Low complexity" evidence="1">
    <location>
        <begin position="72"/>
        <end position="95"/>
    </location>
</feature>
<proteinExistence type="predicted"/>
<feature type="compositionally biased region" description="Low complexity" evidence="1">
    <location>
        <begin position="11"/>
        <end position="34"/>
    </location>
</feature>
<dbReference type="RefSeq" id="WP_171201875.1">
    <property type="nucleotide sequence ID" value="NZ_BAAANP010000010.1"/>
</dbReference>
<protein>
    <submittedName>
        <fullName evidence="2">Uncharacterized protein</fullName>
    </submittedName>
</protein>
<dbReference type="AlphaFoldDB" id="A0A849BG11"/>
<accession>A0A849BG11</accession>
<name>A0A849BG11_9ACTN</name>
<keyword evidence="3" id="KW-1185">Reference proteome</keyword>